<dbReference type="InterPro" id="IPR006059">
    <property type="entry name" value="SBP"/>
</dbReference>
<reference evidence="7" key="1">
    <citation type="journal article" date="2019" name="Int. J. Syst. Evol. Microbiol.">
        <title>The Global Catalogue of Microorganisms (GCM) 10K type strain sequencing project: providing services to taxonomists for standard genome sequencing and annotation.</title>
        <authorList>
            <consortium name="The Broad Institute Genomics Platform"/>
            <consortium name="The Broad Institute Genome Sequencing Center for Infectious Disease"/>
            <person name="Wu L."/>
            <person name="Ma J."/>
        </authorList>
    </citation>
    <scope>NUCLEOTIDE SEQUENCE [LARGE SCALE GENOMIC DNA]</scope>
    <source>
        <strain evidence="7">JCM 14370</strain>
    </source>
</reference>
<dbReference type="Pfam" id="PF13416">
    <property type="entry name" value="SBP_bac_8"/>
    <property type="match status" value="1"/>
</dbReference>
<evidence type="ECO:0000256" key="1">
    <source>
        <dbReference type="ARBA" id="ARBA00004418"/>
    </source>
</evidence>
<proteinExistence type="predicted"/>
<dbReference type="PRINTS" id="PR00909">
    <property type="entry name" value="SPERMDNBNDNG"/>
</dbReference>
<comment type="subcellular location">
    <subcellularLocation>
        <location evidence="1">Periplasm</location>
    </subcellularLocation>
</comment>
<organism evidence="6 7">
    <name type="scientific">Deinococcus roseus</name>
    <dbReference type="NCBI Taxonomy" id="392414"/>
    <lineage>
        <taxon>Bacteria</taxon>
        <taxon>Thermotogati</taxon>
        <taxon>Deinococcota</taxon>
        <taxon>Deinococci</taxon>
        <taxon>Deinococcales</taxon>
        <taxon>Deinococcaceae</taxon>
        <taxon>Deinococcus</taxon>
    </lineage>
</organism>
<accession>A0ABQ2CXQ0</accession>
<sequence>MKKLNTWMIGLALVSGFASAAGKELHIYNWSEYIDPQILKDFEKKTGIKVRLDLYESNEEMVAKLQAGGVSQYDVIVPSNFIVPTLINLKLVQPLDLKKIPNIKNLDPKFKKLPFDPNNKYSVAYQWGTIGLVYNKDIIKTPPTSWAVLFDPKQATKKFVMFDSIREMMSIALGYQGVDINTVDPAKVKAAGKLLLDTKKNPNFLGFDANVIGKNKVLAGTVAMAVAYNGDAARAMTESPKVGFALPKEGGSIWVDSLMVPAKAPNKDAAMQFINYLLDAKVGAQLSNFIQYATPNKASLPYINPKDRKNSAIYPSDAEIKNLKYIIDLGKDNRLYDEVWTEVKSR</sequence>
<keyword evidence="3 5" id="KW-0732">Signal</keyword>
<keyword evidence="4" id="KW-0574">Periplasm</keyword>
<evidence type="ECO:0000313" key="7">
    <source>
        <dbReference type="Proteomes" id="UP000632222"/>
    </source>
</evidence>
<evidence type="ECO:0000256" key="2">
    <source>
        <dbReference type="ARBA" id="ARBA00022448"/>
    </source>
</evidence>
<gene>
    <name evidence="6" type="ORF">GCM10008938_14930</name>
</gene>
<dbReference type="PANTHER" id="PTHR30222">
    <property type="entry name" value="SPERMIDINE/PUTRESCINE-BINDING PERIPLASMIC PROTEIN"/>
    <property type="match status" value="1"/>
</dbReference>
<feature type="chain" id="PRO_5047441175" evidence="5">
    <location>
        <begin position="21"/>
        <end position="346"/>
    </location>
</feature>
<comment type="caution">
    <text evidence="6">The sequence shown here is derived from an EMBL/GenBank/DDBJ whole genome shotgun (WGS) entry which is preliminary data.</text>
</comment>
<dbReference type="PIRSF" id="PIRSF019574">
    <property type="entry name" value="Periplasmic_polyamine_BP"/>
    <property type="match status" value="1"/>
</dbReference>
<evidence type="ECO:0000256" key="4">
    <source>
        <dbReference type="ARBA" id="ARBA00022764"/>
    </source>
</evidence>
<evidence type="ECO:0000256" key="5">
    <source>
        <dbReference type="SAM" id="SignalP"/>
    </source>
</evidence>
<dbReference type="EMBL" id="BMOD01000004">
    <property type="protein sequence ID" value="GGJ29912.1"/>
    <property type="molecule type" value="Genomic_DNA"/>
</dbReference>
<name>A0ABQ2CXQ0_9DEIO</name>
<dbReference type="CDD" id="cd13590">
    <property type="entry name" value="PBP2_PotD_PotF_like"/>
    <property type="match status" value="1"/>
</dbReference>
<feature type="signal peptide" evidence="5">
    <location>
        <begin position="1"/>
        <end position="20"/>
    </location>
</feature>
<protein>
    <submittedName>
        <fullName evidence="6">Spermidine/putrescine ABC transporter substrate-binding protein</fullName>
    </submittedName>
</protein>
<keyword evidence="7" id="KW-1185">Reference proteome</keyword>
<dbReference type="Proteomes" id="UP000632222">
    <property type="component" value="Unassembled WGS sequence"/>
</dbReference>
<dbReference type="SUPFAM" id="SSF53850">
    <property type="entry name" value="Periplasmic binding protein-like II"/>
    <property type="match status" value="1"/>
</dbReference>
<dbReference type="PANTHER" id="PTHR30222:SF17">
    <property type="entry name" value="SPERMIDINE_PUTRESCINE-BINDING PERIPLASMIC PROTEIN"/>
    <property type="match status" value="1"/>
</dbReference>
<evidence type="ECO:0000256" key="3">
    <source>
        <dbReference type="ARBA" id="ARBA00022729"/>
    </source>
</evidence>
<dbReference type="InterPro" id="IPR001188">
    <property type="entry name" value="Sperm_putr-bd"/>
</dbReference>
<keyword evidence="2" id="KW-0813">Transport</keyword>
<evidence type="ECO:0000313" key="6">
    <source>
        <dbReference type="EMBL" id="GGJ29912.1"/>
    </source>
</evidence>
<dbReference type="Gene3D" id="3.40.190.10">
    <property type="entry name" value="Periplasmic binding protein-like II"/>
    <property type="match status" value="2"/>
</dbReference>
<dbReference type="RefSeq" id="WP_189001938.1">
    <property type="nucleotide sequence ID" value="NZ_BMOD01000004.1"/>
</dbReference>